<dbReference type="OrthoDB" id="48317at2759"/>
<dbReference type="InterPro" id="IPR013154">
    <property type="entry name" value="ADH-like_N"/>
</dbReference>
<reference evidence="5" key="1">
    <citation type="journal article" date="2020" name="Stud. Mycol.">
        <title>101 Dothideomycetes genomes: a test case for predicting lifestyles and emergence of pathogens.</title>
        <authorList>
            <person name="Haridas S."/>
            <person name="Albert R."/>
            <person name="Binder M."/>
            <person name="Bloem J."/>
            <person name="Labutti K."/>
            <person name="Salamov A."/>
            <person name="Andreopoulos B."/>
            <person name="Baker S."/>
            <person name="Barry K."/>
            <person name="Bills G."/>
            <person name="Bluhm B."/>
            <person name="Cannon C."/>
            <person name="Castanera R."/>
            <person name="Culley D."/>
            <person name="Daum C."/>
            <person name="Ezra D."/>
            <person name="Gonzalez J."/>
            <person name="Henrissat B."/>
            <person name="Kuo A."/>
            <person name="Liang C."/>
            <person name="Lipzen A."/>
            <person name="Lutzoni F."/>
            <person name="Magnuson J."/>
            <person name="Mondo S."/>
            <person name="Nolan M."/>
            <person name="Ohm R."/>
            <person name="Pangilinan J."/>
            <person name="Park H.-J."/>
            <person name="Ramirez L."/>
            <person name="Alfaro M."/>
            <person name="Sun H."/>
            <person name="Tritt A."/>
            <person name="Yoshinaga Y."/>
            <person name="Zwiers L.-H."/>
            <person name="Turgeon B."/>
            <person name="Goodwin S."/>
            <person name="Spatafora J."/>
            <person name="Crous P."/>
            <person name="Grigoriev I."/>
        </authorList>
    </citation>
    <scope>NUCLEOTIDE SEQUENCE</scope>
    <source>
        <strain evidence="5">CBS 122681</strain>
    </source>
</reference>
<evidence type="ECO:0000256" key="2">
    <source>
        <dbReference type="ARBA" id="ARBA00011245"/>
    </source>
</evidence>
<dbReference type="SUPFAM" id="SSF50129">
    <property type="entry name" value="GroES-like"/>
    <property type="match status" value="1"/>
</dbReference>
<evidence type="ECO:0000256" key="3">
    <source>
        <dbReference type="ARBA" id="ARBA00023002"/>
    </source>
</evidence>
<dbReference type="PANTHER" id="PTHR45348">
    <property type="entry name" value="HYPOTHETICAL OXIDOREDUCTASE (EUROFUNG)"/>
    <property type="match status" value="1"/>
</dbReference>
<dbReference type="AlphaFoldDB" id="A0A6A6SVB9"/>
<evidence type="ECO:0000259" key="4">
    <source>
        <dbReference type="SMART" id="SM00829"/>
    </source>
</evidence>
<gene>
    <name evidence="5" type="ORF">K491DRAFT_696374</name>
</gene>
<dbReference type="PANTHER" id="PTHR45348:SF2">
    <property type="entry name" value="ZINC-TYPE ALCOHOL DEHYDROGENASE-LIKE PROTEIN C2E1P3.01"/>
    <property type="match status" value="1"/>
</dbReference>
<protein>
    <submittedName>
        <fullName evidence="5">GroES-like protein</fullName>
    </submittedName>
</protein>
<dbReference type="InterPro" id="IPR036291">
    <property type="entry name" value="NAD(P)-bd_dom_sf"/>
</dbReference>
<dbReference type="Pfam" id="PF00107">
    <property type="entry name" value="ADH_zinc_N"/>
    <property type="match status" value="1"/>
</dbReference>
<organism evidence="5 6">
    <name type="scientific">Lophiostoma macrostomum CBS 122681</name>
    <dbReference type="NCBI Taxonomy" id="1314788"/>
    <lineage>
        <taxon>Eukaryota</taxon>
        <taxon>Fungi</taxon>
        <taxon>Dikarya</taxon>
        <taxon>Ascomycota</taxon>
        <taxon>Pezizomycotina</taxon>
        <taxon>Dothideomycetes</taxon>
        <taxon>Pleosporomycetidae</taxon>
        <taxon>Pleosporales</taxon>
        <taxon>Lophiostomataceae</taxon>
        <taxon>Lophiostoma</taxon>
    </lineage>
</organism>
<sequence length="371" mass="40212">MHFRYLLLSQLFKPASFPTAIQRATMSTQRAVLHKSKGVAEIRSDVPLPRLRDEYILVKTKAVALNPTDWKSLQGRHVAGPIPGCDYAGIVEKVGASVTTPFKPGDRVAGFVHGVNRAEPEDGAFAEHIAAKGDMQLRLADNISFEEGATLGVGITTVGQGLFQDLGLPLPPAKVQEPTSILIYGGSTATGTLAIQYAKLVGCEVIATSSPHNFDLLKKLGADHVFDYKDPSIGSKIRSLTNNTLKLAYDCIAEKGSPAICAEALSSEGGGHYSALLFTKDFPRADVKRTFKLAYTAFGTALDFNEKYGPPRPEDWEFAVKFWRLSEELVNSGKIKTHPTEVRKGLEGVPQGLEDLREGKVSGVKLVFTVE</sequence>
<comment type="similarity">
    <text evidence="1">Belongs to the zinc-containing alcohol dehydrogenase family.</text>
</comment>
<dbReference type="Gene3D" id="3.40.50.720">
    <property type="entry name" value="NAD(P)-binding Rossmann-like Domain"/>
    <property type="match status" value="1"/>
</dbReference>
<dbReference type="GO" id="GO:0016651">
    <property type="term" value="F:oxidoreductase activity, acting on NAD(P)H"/>
    <property type="evidence" value="ECO:0007669"/>
    <property type="project" value="InterPro"/>
</dbReference>
<dbReference type="Gene3D" id="3.90.180.10">
    <property type="entry name" value="Medium-chain alcohol dehydrogenases, catalytic domain"/>
    <property type="match status" value="1"/>
</dbReference>
<dbReference type="CDD" id="cd08249">
    <property type="entry name" value="enoyl_reductase_like"/>
    <property type="match status" value="1"/>
</dbReference>
<dbReference type="InterPro" id="IPR020843">
    <property type="entry name" value="ER"/>
</dbReference>
<dbReference type="Proteomes" id="UP000799324">
    <property type="component" value="Unassembled WGS sequence"/>
</dbReference>
<evidence type="ECO:0000313" key="6">
    <source>
        <dbReference type="Proteomes" id="UP000799324"/>
    </source>
</evidence>
<accession>A0A6A6SVB9</accession>
<dbReference type="SMART" id="SM00829">
    <property type="entry name" value="PKS_ER"/>
    <property type="match status" value="1"/>
</dbReference>
<comment type="subunit">
    <text evidence="2">Monomer.</text>
</comment>
<proteinExistence type="inferred from homology"/>
<keyword evidence="6" id="KW-1185">Reference proteome</keyword>
<evidence type="ECO:0000256" key="1">
    <source>
        <dbReference type="ARBA" id="ARBA00008072"/>
    </source>
</evidence>
<dbReference type="InterPro" id="IPR011032">
    <property type="entry name" value="GroES-like_sf"/>
</dbReference>
<dbReference type="Pfam" id="PF08240">
    <property type="entry name" value="ADH_N"/>
    <property type="match status" value="1"/>
</dbReference>
<dbReference type="InterPro" id="IPR013149">
    <property type="entry name" value="ADH-like_C"/>
</dbReference>
<dbReference type="EMBL" id="MU004423">
    <property type="protein sequence ID" value="KAF2651532.1"/>
    <property type="molecule type" value="Genomic_DNA"/>
</dbReference>
<dbReference type="InterPro" id="IPR047122">
    <property type="entry name" value="Trans-enoyl_RdTase-like"/>
</dbReference>
<dbReference type="SUPFAM" id="SSF51735">
    <property type="entry name" value="NAD(P)-binding Rossmann-fold domains"/>
    <property type="match status" value="1"/>
</dbReference>
<name>A0A6A6SVB9_9PLEO</name>
<feature type="domain" description="Enoyl reductase (ER)" evidence="4">
    <location>
        <begin position="38"/>
        <end position="368"/>
    </location>
</feature>
<keyword evidence="3" id="KW-0560">Oxidoreductase</keyword>
<evidence type="ECO:0000313" key="5">
    <source>
        <dbReference type="EMBL" id="KAF2651532.1"/>
    </source>
</evidence>